<accession>B2VSJ4</accession>
<evidence type="ECO:0000256" key="1">
    <source>
        <dbReference type="ARBA" id="ARBA00022801"/>
    </source>
</evidence>
<keyword evidence="1" id="KW-0378">Hydrolase</keyword>
<name>B2VSJ4_PYRTR</name>
<evidence type="ECO:0000313" key="5">
    <source>
        <dbReference type="Proteomes" id="UP000001471"/>
    </source>
</evidence>
<proteinExistence type="predicted"/>
<dbReference type="HOGENOM" id="CLU_639578_0_0_1"/>
<dbReference type="SUPFAM" id="SSF53649">
    <property type="entry name" value="Alkaline phosphatase-like"/>
    <property type="match status" value="1"/>
</dbReference>
<dbReference type="GO" id="GO:0016788">
    <property type="term" value="F:hydrolase activity, acting on ester bonds"/>
    <property type="evidence" value="ECO:0007669"/>
    <property type="project" value="InterPro"/>
</dbReference>
<dbReference type="EMBL" id="DS231615">
    <property type="protein sequence ID" value="EDU40136.1"/>
    <property type="molecule type" value="Genomic_DNA"/>
</dbReference>
<dbReference type="AlphaFoldDB" id="B2VSJ4"/>
<dbReference type="InParanoid" id="B2VSJ4"/>
<dbReference type="PANTHER" id="PTHR31956">
    <property type="entry name" value="NON-SPECIFIC PHOSPHOLIPASE C4-RELATED"/>
    <property type="match status" value="1"/>
</dbReference>
<dbReference type="GO" id="GO:0009395">
    <property type="term" value="P:phospholipid catabolic process"/>
    <property type="evidence" value="ECO:0007669"/>
    <property type="project" value="TreeGrafter"/>
</dbReference>
<dbReference type="OrthoDB" id="5135119at2759"/>
<dbReference type="Proteomes" id="UP000001471">
    <property type="component" value="Unassembled WGS sequence"/>
</dbReference>
<dbReference type="Pfam" id="PF04185">
    <property type="entry name" value="Phosphoesterase"/>
    <property type="match status" value="1"/>
</dbReference>
<dbReference type="Gene3D" id="3.40.720.10">
    <property type="entry name" value="Alkaline Phosphatase, subunit A"/>
    <property type="match status" value="1"/>
</dbReference>
<dbReference type="PANTHER" id="PTHR31956:SF15">
    <property type="entry name" value="ACID PHOSPHATASE PHOA"/>
    <property type="match status" value="1"/>
</dbReference>
<dbReference type="eggNOG" id="ENOG502QSRP">
    <property type="taxonomic scope" value="Eukaryota"/>
</dbReference>
<gene>
    <name evidence="4" type="ORF">PTRG_00698</name>
</gene>
<feature type="region of interest" description="Disordered" evidence="2">
    <location>
        <begin position="410"/>
        <end position="429"/>
    </location>
</feature>
<dbReference type="InterPro" id="IPR017850">
    <property type="entry name" value="Alkaline_phosphatase_core_sf"/>
</dbReference>
<evidence type="ECO:0000313" key="4">
    <source>
        <dbReference type="EMBL" id="EDU40136.1"/>
    </source>
</evidence>
<keyword evidence="3" id="KW-0732">Signal</keyword>
<evidence type="ECO:0000256" key="3">
    <source>
        <dbReference type="SAM" id="SignalP"/>
    </source>
</evidence>
<feature type="chain" id="PRO_5002782596" evidence="3">
    <location>
        <begin position="21"/>
        <end position="429"/>
    </location>
</feature>
<reference evidence="5" key="1">
    <citation type="journal article" date="2013" name="G3 (Bethesda)">
        <title>Comparative genomics of a plant-pathogenic fungus, Pyrenophora tritici-repentis, reveals transduplication and the impact of repeat elements on pathogenicity and population divergence.</title>
        <authorList>
            <person name="Manning V.A."/>
            <person name="Pandelova I."/>
            <person name="Dhillon B."/>
            <person name="Wilhelm L.J."/>
            <person name="Goodwin S.B."/>
            <person name="Berlin A.M."/>
            <person name="Figueroa M."/>
            <person name="Freitag M."/>
            <person name="Hane J.K."/>
            <person name="Henrissat B."/>
            <person name="Holman W.H."/>
            <person name="Kodira C.D."/>
            <person name="Martin J."/>
            <person name="Oliver R.P."/>
            <person name="Robbertse B."/>
            <person name="Schackwitz W."/>
            <person name="Schwartz D.C."/>
            <person name="Spatafora J.W."/>
            <person name="Turgeon B.G."/>
            <person name="Yandava C."/>
            <person name="Young S."/>
            <person name="Zhou S."/>
            <person name="Zeng Q."/>
            <person name="Grigoriev I.V."/>
            <person name="Ma L.-J."/>
            <person name="Ciuffetti L.M."/>
        </authorList>
    </citation>
    <scope>NUCLEOTIDE SEQUENCE [LARGE SCALE GENOMIC DNA]</scope>
    <source>
        <strain evidence="5">Pt-1C-BFP</strain>
    </source>
</reference>
<protein>
    <submittedName>
        <fullName evidence="4">Acid phosphatase</fullName>
    </submittedName>
</protein>
<dbReference type="RefSeq" id="XP_001931031.2">
    <property type="nucleotide sequence ID" value="XM_001930996.2"/>
</dbReference>
<organism evidence="4 5">
    <name type="scientific">Pyrenophora tritici-repentis (strain Pt-1C-BFP)</name>
    <name type="common">Wheat tan spot fungus</name>
    <name type="synonym">Drechslera tritici-repentis</name>
    <dbReference type="NCBI Taxonomy" id="426418"/>
    <lineage>
        <taxon>Eukaryota</taxon>
        <taxon>Fungi</taxon>
        <taxon>Dikarya</taxon>
        <taxon>Ascomycota</taxon>
        <taxon>Pezizomycotina</taxon>
        <taxon>Dothideomycetes</taxon>
        <taxon>Pleosporomycetidae</taxon>
        <taxon>Pleosporales</taxon>
        <taxon>Pleosporineae</taxon>
        <taxon>Pleosporaceae</taxon>
        <taxon>Pyrenophora</taxon>
    </lineage>
</organism>
<feature type="compositionally biased region" description="Basic and acidic residues" evidence="2">
    <location>
        <begin position="410"/>
        <end position="420"/>
    </location>
</feature>
<sequence>MITPSLLSLALISNLAPVFAQTKVKGKAFDRLAIVWLENTDYELAASDPNLAWLAKQGISLTNYYALTHPSQLNYAASLSGDYYGMNHDHFSDISDDIFTLVDLLEDKGISWAGYQEDMPIPGYERQNYLNPRNGALTYKRKHNPAILYAANGKEADRRAKIKPMTMFNGHDTSVTTAGRWTRNFFTPLLKNTSFMDRTLVLITFDENDSYAKKNHVVAILLGDAIPAHLIGTTDTAYYNHYSGLATAEANWNLHTLGRWDVGANVFGVMAEKTGDTVRKWRGKVKFEDIVCWEECFTGRGEEVGGIGEAFSIYDWAGDSGWNTSRRNFCTLYALQLLQESVMAGVRAKCALILPKLSARGLRSRPSVLASGYVLAMCIAPAPDPQQTSMIELGTCGTWRATDWRNETKRYVSGPKKTESDEAGNEEWT</sequence>
<dbReference type="KEGG" id="ptrr:6340061"/>
<dbReference type="GeneID" id="6340061"/>
<evidence type="ECO:0000256" key="2">
    <source>
        <dbReference type="SAM" id="MobiDB-lite"/>
    </source>
</evidence>
<feature type="signal peptide" evidence="3">
    <location>
        <begin position="1"/>
        <end position="20"/>
    </location>
</feature>
<dbReference type="STRING" id="426418.B2VSJ4"/>
<dbReference type="InterPro" id="IPR007312">
    <property type="entry name" value="Phosphoesterase"/>
</dbReference>